<dbReference type="SUPFAM" id="SSF88946">
    <property type="entry name" value="Sigma2 domain of RNA polymerase sigma factors"/>
    <property type="match status" value="1"/>
</dbReference>
<protein>
    <submittedName>
        <fullName evidence="1">Uncharacterized protein</fullName>
    </submittedName>
</protein>
<sequence>MIFDCDYVTELAGEWLFSKDNDILEEIIEESINLAEVIASKYPREYKDDMVQECLIKIPAALGNFNPDIAILHFYLSSVFSNCCNTYISKENREYRLAAVLEQVFEPVKLDFDYEDDIIKNLIIRNRERFPTIPVDILDDATIYVFDCIIDGVYGKARGAIANMMRMYSLKRNIATVLYHSTLIHIRTMYEGYSKITDNEPDEFSLLPELREVLGEEAYGRITILFSGLYFRVP</sequence>
<dbReference type="InterPro" id="IPR013325">
    <property type="entry name" value="RNA_pol_sigma_r2"/>
</dbReference>
<proteinExistence type="predicted"/>
<dbReference type="EMBL" id="LAZR01000606">
    <property type="protein sequence ID" value="KKN62940.1"/>
    <property type="molecule type" value="Genomic_DNA"/>
</dbReference>
<accession>A0A0F9S2D7</accession>
<dbReference type="AlphaFoldDB" id="A0A0F9S2D7"/>
<evidence type="ECO:0000313" key="1">
    <source>
        <dbReference type="EMBL" id="KKN62940.1"/>
    </source>
</evidence>
<dbReference type="GO" id="GO:0006352">
    <property type="term" value="P:DNA-templated transcription initiation"/>
    <property type="evidence" value="ECO:0007669"/>
    <property type="project" value="InterPro"/>
</dbReference>
<organism evidence="1">
    <name type="scientific">marine sediment metagenome</name>
    <dbReference type="NCBI Taxonomy" id="412755"/>
    <lineage>
        <taxon>unclassified sequences</taxon>
        <taxon>metagenomes</taxon>
        <taxon>ecological metagenomes</taxon>
    </lineage>
</organism>
<gene>
    <name evidence="1" type="ORF">LCGC14_0506500</name>
</gene>
<reference evidence="1" key="1">
    <citation type="journal article" date="2015" name="Nature">
        <title>Complex archaea that bridge the gap between prokaryotes and eukaryotes.</title>
        <authorList>
            <person name="Spang A."/>
            <person name="Saw J.H."/>
            <person name="Jorgensen S.L."/>
            <person name="Zaremba-Niedzwiedzka K."/>
            <person name="Martijn J."/>
            <person name="Lind A.E."/>
            <person name="van Eijk R."/>
            <person name="Schleper C."/>
            <person name="Guy L."/>
            <person name="Ettema T.J."/>
        </authorList>
    </citation>
    <scope>NUCLEOTIDE SEQUENCE</scope>
</reference>
<name>A0A0F9S2D7_9ZZZZ</name>
<dbReference type="GO" id="GO:0003700">
    <property type="term" value="F:DNA-binding transcription factor activity"/>
    <property type="evidence" value="ECO:0007669"/>
    <property type="project" value="InterPro"/>
</dbReference>
<comment type="caution">
    <text evidence="1">The sequence shown here is derived from an EMBL/GenBank/DDBJ whole genome shotgun (WGS) entry which is preliminary data.</text>
</comment>